<dbReference type="Pfam" id="PF10544">
    <property type="entry name" value="T5orf172"/>
    <property type="match status" value="1"/>
</dbReference>
<dbReference type="OrthoDB" id="3511049at2759"/>
<gene>
    <name evidence="4" type="ORF">BDV96DRAFT_121580</name>
</gene>
<evidence type="ECO:0000256" key="2">
    <source>
        <dbReference type="SAM" id="Phobius"/>
    </source>
</evidence>
<feature type="domain" description="Bacteriophage T5 Orf172 DNA-binding" evidence="3">
    <location>
        <begin position="240"/>
        <end position="333"/>
    </location>
</feature>
<keyword evidence="2" id="KW-0812">Transmembrane</keyword>
<evidence type="ECO:0000313" key="5">
    <source>
        <dbReference type="Proteomes" id="UP000799770"/>
    </source>
</evidence>
<protein>
    <submittedName>
        <fullName evidence="4">T5orf172 domain-containing protein</fullName>
    </submittedName>
</protein>
<feature type="compositionally biased region" description="Low complexity" evidence="1">
    <location>
        <begin position="161"/>
        <end position="173"/>
    </location>
</feature>
<keyword evidence="2" id="KW-1133">Transmembrane helix</keyword>
<name>A0A6A5Z2V9_9PLEO</name>
<dbReference type="SMART" id="SM00974">
    <property type="entry name" value="T5orf172"/>
    <property type="match status" value="1"/>
</dbReference>
<evidence type="ECO:0000313" key="4">
    <source>
        <dbReference type="EMBL" id="KAF2113333.1"/>
    </source>
</evidence>
<dbReference type="Proteomes" id="UP000799770">
    <property type="component" value="Unassembled WGS sequence"/>
</dbReference>
<evidence type="ECO:0000256" key="1">
    <source>
        <dbReference type="SAM" id="MobiDB-lite"/>
    </source>
</evidence>
<feature type="region of interest" description="Disordered" evidence="1">
    <location>
        <begin position="1"/>
        <end position="173"/>
    </location>
</feature>
<dbReference type="AlphaFoldDB" id="A0A6A5Z2V9"/>
<accession>A0A6A5Z2V9</accession>
<keyword evidence="5" id="KW-1185">Reference proteome</keyword>
<proteinExistence type="predicted"/>
<sequence>MSSQGYLAARHQQVAGHDNRPTPPAQARRSPRNNKIGRVATALTPKTPLSSSAIPRFDSLSPGSDVDNPIDAPPGRSSAGRDSKISVSSGSIATTIRQGRSQSIESSPELQTGSPAKLPIRRTRPVEQNRRSIRPSQSRGETPTSFVAGRTKQPRNERHSSAPAAPSSSAIPITRRTASNPALHRASASSAHKERTLSAKNIDDALIGRIHKPLKQYARHFDDSDDEKTGSLYVFRDCNPSKAGQLKIGYTTQLLSNRQKELEKQCSTELEIVYYTKRIRDYDRAEKLTHLDLAAFCRPFSCSSCKKKDGTPRMHREYFEVNEDTAIKTVKRWTRFLELKPYEERGRLRKEWFRRLNDLEDASTRDDPLDHEAHWRRWSIVCTDLSSSNVTIESTGPTSNPSSLGDRNVPILPSNRQMSHNADSGIESPIAPLTTPRAPISRTTASPVTCHTPSVVVNVHPTIRLGRTASLQVTHAGYTVPWFVFLASLLGLLLANSVVSFS</sequence>
<dbReference type="InterPro" id="IPR018306">
    <property type="entry name" value="Phage_T5_Orf172_DNA-bd"/>
</dbReference>
<keyword evidence="2" id="KW-0472">Membrane</keyword>
<feature type="compositionally biased region" description="Polar residues" evidence="1">
    <location>
        <begin position="85"/>
        <end position="114"/>
    </location>
</feature>
<organism evidence="4 5">
    <name type="scientific">Lophiotrema nucula</name>
    <dbReference type="NCBI Taxonomy" id="690887"/>
    <lineage>
        <taxon>Eukaryota</taxon>
        <taxon>Fungi</taxon>
        <taxon>Dikarya</taxon>
        <taxon>Ascomycota</taxon>
        <taxon>Pezizomycotina</taxon>
        <taxon>Dothideomycetes</taxon>
        <taxon>Pleosporomycetidae</taxon>
        <taxon>Pleosporales</taxon>
        <taxon>Lophiotremataceae</taxon>
        <taxon>Lophiotrema</taxon>
    </lineage>
</organism>
<feature type="compositionally biased region" description="Polar residues" evidence="1">
    <location>
        <begin position="134"/>
        <end position="145"/>
    </location>
</feature>
<dbReference type="EMBL" id="ML977328">
    <property type="protein sequence ID" value="KAF2113333.1"/>
    <property type="molecule type" value="Genomic_DNA"/>
</dbReference>
<reference evidence="4" key="1">
    <citation type="journal article" date="2020" name="Stud. Mycol.">
        <title>101 Dothideomycetes genomes: a test case for predicting lifestyles and emergence of pathogens.</title>
        <authorList>
            <person name="Haridas S."/>
            <person name="Albert R."/>
            <person name="Binder M."/>
            <person name="Bloem J."/>
            <person name="Labutti K."/>
            <person name="Salamov A."/>
            <person name="Andreopoulos B."/>
            <person name="Baker S."/>
            <person name="Barry K."/>
            <person name="Bills G."/>
            <person name="Bluhm B."/>
            <person name="Cannon C."/>
            <person name="Castanera R."/>
            <person name="Culley D."/>
            <person name="Daum C."/>
            <person name="Ezra D."/>
            <person name="Gonzalez J."/>
            <person name="Henrissat B."/>
            <person name="Kuo A."/>
            <person name="Liang C."/>
            <person name="Lipzen A."/>
            <person name="Lutzoni F."/>
            <person name="Magnuson J."/>
            <person name="Mondo S."/>
            <person name="Nolan M."/>
            <person name="Ohm R."/>
            <person name="Pangilinan J."/>
            <person name="Park H.-J."/>
            <person name="Ramirez L."/>
            <person name="Alfaro M."/>
            <person name="Sun H."/>
            <person name="Tritt A."/>
            <person name="Yoshinaga Y."/>
            <person name="Zwiers L.-H."/>
            <person name="Turgeon B."/>
            <person name="Goodwin S."/>
            <person name="Spatafora J."/>
            <person name="Crous P."/>
            <person name="Grigoriev I."/>
        </authorList>
    </citation>
    <scope>NUCLEOTIDE SEQUENCE</scope>
    <source>
        <strain evidence="4">CBS 627.86</strain>
    </source>
</reference>
<feature type="region of interest" description="Disordered" evidence="1">
    <location>
        <begin position="420"/>
        <end position="446"/>
    </location>
</feature>
<evidence type="ECO:0000259" key="3">
    <source>
        <dbReference type="SMART" id="SM00974"/>
    </source>
</evidence>
<feature type="transmembrane region" description="Helical" evidence="2">
    <location>
        <begin position="480"/>
        <end position="499"/>
    </location>
</feature>